<reference evidence="2 3" key="1">
    <citation type="submission" date="2019-04" db="EMBL/GenBank/DDBJ databases">
        <title>An improved genome assembly and genetic linkage map for asparagus bean, Vigna unguiculata ssp. sesquipedialis.</title>
        <authorList>
            <person name="Xia Q."/>
            <person name="Zhang R."/>
            <person name="Dong Y."/>
        </authorList>
    </citation>
    <scope>NUCLEOTIDE SEQUENCE [LARGE SCALE GENOMIC DNA]</scope>
    <source>
        <tissue evidence="2">Leaf</tissue>
    </source>
</reference>
<accession>A0A4D6KX60</accession>
<sequence length="215" mass="23431">MIKGYFWVLNNIGGAEKILEVLSPVVVPGSPCFAFPHSYVVEASQSFSVESVLFQGFQVTHIVLLFHYPFSSSIRSLSCCARAFGVEGVLGRLLAYSRYGKLESSVSLVRVCCFVCLVILFCVYLLIGMYDTVGLLLAAEGVARLSETPQPERGAGRDSAAIGCETSGVALQWSRRNSMALVSGCPWWCPICITRRPEIHQGLTLWGDVGNPRTA</sequence>
<dbReference type="Proteomes" id="UP000501690">
    <property type="component" value="Linkage Group LG1"/>
</dbReference>
<evidence type="ECO:0000256" key="1">
    <source>
        <dbReference type="SAM" id="Phobius"/>
    </source>
</evidence>
<proteinExistence type="predicted"/>
<name>A0A4D6KX60_VIGUN</name>
<keyword evidence="3" id="KW-1185">Reference proteome</keyword>
<dbReference type="AlphaFoldDB" id="A0A4D6KX60"/>
<gene>
    <name evidence="2" type="ORF">DEO72_LG1g1896</name>
</gene>
<dbReference type="EMBL" id="CP039345">
    <property type="protein sequence ID" value="QCD78264.1"/>
    <property type="molecule type" value="Genomic_DNA"/>
</dbReference>
<feature type="transmembrane region" description="Helical" evidence="1">
    <location>
        <begin position="108"/>
        <end position="127"/>
    </location>
</feature>
<evidence type="ECO:0000313" key="2">
    <source>
        <dbReference type="EMBL" id="QCD78264.1"/>
    </source>
</evidence>
<protein>
    <submittedName>
        <fullName evidence="2">Uncharacterized protein</fullName>
    </submittedName>
</protein>
<organism evidence="2 3">
    <name type="scientific">Vigna unguiculata</name>
    <name type="common">Cowpea</name>
    <dbReference type="NCBI Taxonomy" id="3917"/>
    <lineage>
        <taxon>Eukaryota</taxon>
        <taxon>Viridiplantae</taxon>
        <taxon>Streptophyta</taxon>
        <taxon>Embryophyta</taxon>
        <taxon>Tracheophyta</taxon>
        <taxon>Spermatophyta</taxon>
        <taxon>Magnoliopsida</taxon>
        <taxon>eudicotyledons</taxon>
        <taxon>Gunneridae</taxon>
        <taxon>Pentapetalae</taxon>
        <taxon>rosids</taxon>
        <taxon>fabids</taxon>
        <taxon>Fabales</taxon>
        <taxon>Fabaceae</taxon>
        <taxon>Papilionoideae</taxon>
        <taxon>50 kb inversion clade</taxon>
        <taxon>NPAAA clade</taxon>
        <taxon>indigoferoid/millettioid clade</taxon>
        <taxon>Phaseoleae</taxon>
        <taxon>Vigna</taxon>
    </lineage>
</organism>
<keyword evidence="1" id="KW-0812">Transmembrane</keyword>
<evidence type="ECO:0000313" key="3">
    <source>
        <dbReference type="Proteomes" id="UP000501690"/>
    </source>
</evidence>
<keyword evidence="1" id="KW-1133">Transmembrane helix</keyword>
<keyword evidence="1" id="KW-0472">Membrane</keyword>